<evidence type="ECO:0000313" key="1">
    <source>
        <dbReference type="EMBL" id="KAF6140383.1"/>
    </source>
</evidence>
<evidence type="ECO:0000313" key="2">
    <source>
        <dbReference type="Proteomes" id="UP000541444"/>
    </source>
</evidence>
<proteinExistence type="predicted"/>
<reference evidence="1 2" key="1">
    <citation type="journal article" date="2020" name="IScience">
        <title>Genome Sequencing of the Endangered Kingdonia uniflora (Circaeasteraceae, Ranunculales) Reveals Potential Mechanisms of Evolutionary Specialization.</title>
        <authorList>
            <person name="Sun Y."/>
            <person name="Deng T."/>
            <person name="Zhang A."/>
            <person name="Moore M.J."/>
            <person name="Landis J.B."/>
            <person name="Lin N."/>
            <person name="Zhang H."/>
            <person name="Zhang X."/>
            <person name="Huang J."/>
            <person name="Zhang X."/>
            <person name="Sun H."/>
            <person name="Wang H."/>
        </authorList>
    </citation>
    <scope>NUCLEOTIDE SEQUENCE [LARGE SCALE GENOMIC DNA]</scope>
    <source>
        <strain evidence="1">TB1705</strain>
        <tissue evidence="1">Leaf</tissue>
    </source>
</reference>
<organism evidence="1 2">
    <name type="scientific">Kingdonia uniflora</name>
    <dbReference type="NCBI Taxonomy" id="39325"/>
    <lineage>
        <taxon>Eukaryota</taxon>
        <taxon>Viridiplantae</taxon>
        <taxon>Streptophyta</taxon>
        <taxon>Embryophyta</taxon>
        <taxon>Tracheophyta</taxon>
        <taxon>Spermatophyta</taxon>
        <taxon>Magnoliopsida</taxon>
        <taxon>Ranunculales</taxon>
        <taxon>Circaeasteraceae</taxon>
        <taxon>Kingdonia</taxon>
    </lineage>
</organism>
<dbReference type="AlphaFoldDB" id="A0A7J7LCN9"/>
<protein>
    <submittedName>
        <fullName evidence="1">Uncharacterized protein</fullName>
    </submittedName>
</protein>
<dbReference type="Proteomes" id="UP000541444">
    <property type="component" value="Unassembled WGS sequence"/>
</dbReference>
<comment type="caution">
    <text evidence="1">The sequence shown here is derived from an EMBL/GenBank/DDBJ whole genome shotgun (WGS) entry which is preliminary data.</text>
</comment>
<name>A0A7J7LCN9_9MAGN</name>
<gene>
    <name evidence="1" type="ORF">GIB67_013152</name>
</gene>
<dbReference type="EMBL" id="JACGCM010002380">
    <property type="protein sequence ID" value="KAF6140383.1"/>
    <property type="molecule type" value="Genomic_DNA"/>
</dbReference>
<sequence length="53" mass="5996">MEVKLSFCGRIPKSSANYAQINYSDELLNHNAFKAPSGRVIFSTSYSRRINRG</sequence>
<accession>A0A7J7LCN9</accession>
<keyword evidence="2" id="KW-1185">Reference proteome</keyword>